<name>A0AAF0U1D7_SOLVR</name>
<protein>
    <recommendedName>
        <fullName evidence="1">Tf2-1-like SH3-like domain-containing protein</fullName>
    </recommendedName>
</protein>
<evidence type="ECO:0000259" key="1">
    <source>
        <dbReference type="Pfam" id="PF24626"/>
    </source>
</evidence>
<feature type="domain" description="Tf2-1-like SH3-like" evidence="1">
    <location>
        <begin position="143"/>
        <end position="208"/>
    </location>
</feature>
<dbReference type="PANTHER" id="PTHR46148:SF60">
    <property type="entry name" value="CHROMO DOMAIN-CONTAINING PROTEIN"/>
    <property type="match status" value="1"/>
</dbReference>
<dbReference type="AlphaFoldDB" id="A0AAF0U1D7"/>
<reference evidence="2" key="1">
    <citation type="submission" date="2023-08" db="EMBL/GenBank/DDBJ databases">
        <title>A de novo genome assembly of Solanum verrucosum Schlechtendal, a Mexican diploid species geographically isolated from the other diploid A-genome species in potato relatives.</title>
        <authorList>
            <person name="Hosaka K."/>
        </authorList>
    </citation>
    <scope>NUCLEOTIDE SEQUENCE</scope>
    <source>
        <tissue evidence="2">Young leaves</tissue>
    </source>
</reference>
<sequence>MVCLFLSFQTGVHSLLPSFGGSFRGSWAPVSNLAQHFIRRLMASQSALFRCLRICCGLVSWTLEVSRTSFCPWQSLRTTTATTLVFRLPRSRPYMTDGLSKRTIQVLEDTLRACVMDFGGQTARSRHQSYADRRRRSLRFVVGNRVFLRLLPMKGMMRLGRQVKLSHRYIGPSEILRTVGEIANELTLTLAFSTIHPVFHVLMLRRYVPDDPHVLQYDAVKLDDRLIYIEEPVAILDRAVRQLQYRATHVVELCWRHHLVKEATWEAEQKSAYDAYWVPIVLGTHTTLDICFRDADLSTSYQR</sequence>
<dbReference type="PANTHER" id="PTHR46148">
    <property type="entry name" value="CHROMO DOMAIN-CONTAINING PROTEIN"/>
    <property type="match status" value="1"/>
</dbReference>
<dbReference type="Proteomes" id="UP001234989">
    <property type="component" value="Chromosome 7"/>
</dbReference>
<evidence type="ECO:0000313" key="3">
    <source>
        <dbReference type="Proteomes" id="UP001234989"/>
    </source>
</evidence>
<accession>A0AAF0U1D7</accession>
<dbReference type="InterPro" id="IPR056924">
    <property type="entry name" value="SH3_Tf2-1"/>
</dbReference>
<evidence type="ECO:0000313" key="2">
    <source>
        <dbReference type="EMBL" id="WMV37449.1"/>
    </source>
</evidence>
<dbReference type="Pfam" id="PF24626">
    <property type="entry name" value="SH3_Tf2-1"/>
    <property type="match status" value="1"/>
</dbReference>
<dbReference type="EMBL" id="CP133618">
    <property type="protein sequence ID" value="WMV37449.1"/>
    <property type="molecule type" value="Genomic_DNA"/>
</dbReference>
<keyword evidence="3" id="KW-1185">Reference proteome</keyword>
<proteinExistence type="predicted"/>
<organism evidence="2 3">
    <name type="scientific">Solanum verrucosum</name>
    <dbReference type="NCBI Taxonomy" id="315347"/>
    <lineage>
        <taxon>Eukaryota</taxon>
        <taxon>Viridiplantae</taxon>
        <taxon>Streptophyta</taxon>
        <taxon>Embryophyta</taxon>
        <taxon>Tracheophyta</taxon>
        <taxon>Spermatophyta</taxon>
        <taxon>Magnoliopsida</taxon>
        <taxon>eudicotyledons</taxon>
        <taxon>Gunneridae</taxon>
        <taxon>Pentapetalae</taxon>
        <taxon>asterids</taxon>
        <taxon>lamiids</taxon>
        <taxon>Solanales</taxon>
        <taxon>Solanaceae</taxon>
        <taxon>Solanoideae</taxon>
        <taxon>Solaneae</taxon>
        <taxon>Solanum</taxon>
    </lineage>
</organism>
<gene>
    <name evidence="2" type="ORF">MTR67_030834</name>
</gene>